<dbReference type="InterPro" id="IPR036388">
    <property type="entry name" value="WH-like_DNA-bd_sf"/>
</dbReference>
<dbReference type="EMBL" id="AXSB02000016">
    <property type="protein sequence ID" value="ETH31640.1"/>
    <property type="molecule type" value="Genomic_DNA"/>
</dbReference>
<keyword evidence="4" id="KW-0804">Transcription</keyword>
<dbReference type="SUPFAM" id="SSF53850">
    <property type="entry name" value="Periplasmic binding protein-like II"/>
    <property type="match status" value="1"/>
</dbReference>
<gene>
    <name evidence="6" type="ORF">L566_3352</name>
</gene>
<dbReference type="Pfam" id="PF00126">
    <property type="entry name" value="HTH_1"/>
    <property type="match status" value="1"/>
</dbReference>
<dbReference type="PANTHER" id="PTHR30346:SF0">
    <property type="entry name" value="HCA OPERON TRANSCRIPTIONAL ACTIVATOR HCAR"/>
    <property type="match status" value="1"/>
</dbReference>
<dbReference type="PANTHER" id="PTHR30346">
    <property type="entry name" value="TRANSCRIPTIONAL DUAL REGULATOR HCAR-RELATED"/>
    <property type="match status" value="1"/>
</dbReference>
<keyword evidence="2" id="KW-0805">Transcription regulation</keyword>
<feature type="domain" description="HTH lysR-type" evidence="5">
    <location>
        <begin position="30"/>
        <end position="87"/>
    </location>
</feature>
<reference evidence="6 7" key="1">
    <citation type="journal article" date="2013" name="Genome Announc.">
        <title>Genome Sequences of 28 Bordetella pertussis U.S. Outbreak Strains Dating from 2010 to 2012.</title>
        <authorList>
            <person name="Harvill E.T."/>
            <person name="Goodfield L.L."/>
            <person name="Ivanov Y."/>
            <person name="Meyer J.A."/>
            <person name="Newth C."/>
            <person name="Cassiday P."/>
            <person name="Tondella M.L."/>
            <person name="Liao P."/>
            <person name="Zimmerman J."/>
            <person name="Meert K."/>
            <person name="Wessel D."/>
            <person name="Berger J."/>
            <person name="Dean J.M."/>
            <person name="Holubkov R."/>
            <person name="Burr J."/>
            <person name="Liu T."/>
            <person name="Brinkac L."/>
            <person name="Kim M."/>
            <person name="Losada L."/>
        </authorList>
    </citation>
    <scope>NUCLEOTIDE SEQUENCE [LARGE SCALE GENOMIC DNA]</scope>
    <source>
        <strain evidence="6 7">CHLA-26</strain>
    </source>
</reference>
<dbReference type="SUPFAM" id="SSF46785">
    <property type="entry name" value="Winged helix' DNA-binding domain"/>
    <property type="match status" value="1"/>
</dbReference>
<dbReference type="InterPro" id="IPR036390">
    <property type="entry name" value="WH_DNA-bd_sf"/>
</dbReference>
<dbReference type="CDD" id="cd08414">
    <property type="entry name" value="PBP2_LTTR_aromatics_like"/>
    <property type="match status" value="1"/>
</dbReference>
<evidence type="ECO:0000313" key="7">
    <source>
        <dbReference type="Proteomes" id="UP000018679"/>
    </source>
</evidence>
<keyword evidence="3" id="KW-0238">DNA-binding</keyword>
<proteinExistence type="inferred from homology"/>
<evidence type="ECO:0000256" key="1">
    <source>
        <dbReference type="ARBA" id="ARBA00009437"/>
    </source>
</evidence>
<dbReference type="GO" id="GO:0032993">
    <property type="term" value="C:protein-DNA complex"/>
    <property type="evidence" value="ECO:0007669"/>
    <property type="project" value="TreeGrafter"/>
</dbReference>
<dbReference type="Pfam" id="PF03466">
    <property type="entry name" value="LysR_substrate"/>
    <property type="match status" value="1"/>
</dbReference>
<evidence type="ECO:0000256" key="3">
    <source>
        <dbReference type="ARBA" id="ARBA00023125"/>
    </source>
</evidence>
<dbReference type="Gene3D" id="1.10.10.10">
    <property type="entry name" value="Winged helix-like DNA-binding domain superfamily/Winged helix DNA-binding domain"/>
    <property type="match status" value="1"/>
</dbReference>
<dbReference type="PRINTS" id="PR00039">
    <property type="entry name" value="HTHLYSR"/>
</dbReference>
<dbReference type="AlphaFoldDB" id="A0AAI9J363"/>
<dbReference type="FunFam" id="1.10.10.10:FF:000001">
    <property type="entry name" value="LysR family transcriptional regulator"/>
    <property type="match status" value="1"/>
</dbReference>
<dbReference type="InterPro" id="IPR005119">
    <property type="entry name" value="LysR_subst-bd"/>
</dbReference>
<comment type="similarity">
    <text evidence="1">Belongs to the LysR transcriptional regulatory family.</text>
</comment>
<evidence type="ECO:0000256" key="4">
    <source>
        <dbReference type="ARBA" id="ARBA00023163"/>
    </source>
</evidence>
<dbReference type="GO" id="GO:0003700">
    <property type="term" value="F:DNA-binding transcription factor activity"/>
    <property type="evidence" value="ECO:0007669"/>
    <property type="project" value="InterPro"/>
</dbReference>
<comment type="caution">
    <text evidence="6">The sequence shown here is derived from an EMBL/GenBank/DDBJ whole genome shotgun (WGS) entry which is preliminary data.</text>
</comment>
<evidence type="ECO:0000313" key="6">
    <source>
        <dbReference type="EMBL" id="ETH31640.1"/>
    </source>
</evidence>
<sequence>MPAAPPDPAHALVGLYSCHSFRFPARPVPMDLRQLQQFVVLSETLNFHRAAERLHMAQPPLSTAIRKLEDELGIVLFDRKPRSLSLTVAGAAMLKHARRTLSNVDELQRCAREYVSGDQGRIVVGFSNTASNAVLPRILHSFQARYPRVELVLHESTTHELVSELAAHTVDVALLRTPLFDACDAELIDLEQDHFILAVPADHPLAQQSCARLADLDGQRFIAFSREKVPAMHAIISLAFGEAGVTPKVVQQIVQVPTAIALAESGIGMALVPSAAARYLRTGARLLPVVDLPASLRIGIALGYDAQTASAATLRFVENTRAAHAAAPSPPA</sequence>
<dbReference type="GO" id="GO:0003677">
    <property type="term" value="F:DNA binding"/>
    <property type="evidence" value="ECO:0007669"/>
    <property type="project" value="UniProtKB-KW"/>
</dbReference>
<dbReference type="PROSITE" id="PS50931">
    <property type="entry name" value="HTH_LYSR"/>
    <property type="match status" value="1"/>
</dbReference>
<name>A0AAI9J363_BORPT</name>
<evidence type="ECO:0000259" key="5">
    <source>
        <dbReference type="PROSITE" id="PS50931"/>
    </source>
</evidence>
<protein>
    <submittedName>
        <fullName evidence="6">LysR substrate-binding domain protein</fullName>
    </submittedName>
</protein>
<organism evidence="6 7">
    <name type="scientific">Bordetella pertussis CHLA-26</name>
    <dbReference type="NCBI Taxonomy" id="1331284"/>
    <lineage>
        <taxon>Bacteria</taxon>
        <taxon>Pseudomonadati</taxon>
        <taxon>Pseudomonadota</taxon>
        <taxon>Betaproteobacteria</taxon>
        <taxon>Burkholderiales</taxon>
        <taxon>Alcaligenaceae</taxon>
        <taxon>Bordetella</taxon>
    </lineage>
</organism>
<evidence type="ECO:0000256" key="2">
    <source>
        <dbReference type="ARBA" id="ARBA00023015"/>
    </source>
</evidence>
<dbReference type="Proteomes" id="UP000018679">
    <property type="component" value="Unassembled WGS sequence"/>
</dbReference>
<dbReference type="InterPro" id="IPR000847">
    <property type="entry name" value="LysR_HTH_N"/>
</dbReference>
<accession>A0AAI9J363</accession>
<dbReference type="Gene3D" id="3.40.190.10">
    <property type="entry name" value="Periplasmic binding protein-like II"/>
    <property type="match status" value="2"/>
</dbReference>